<dbReference type="Gene3D" id="1.25.40.10">
    <property type="entry name" value="Tetratricopeptide repeat domain"/>
    <property type="match status" value="1"/>
</dbReference>
<feature type="non-terminal residue" evidence="3">
    <location>
        <position position="1"/>
    </location>
</feature>
<name>A0AAD4BI72_BOLED</name>
<dbReference type="InterPro" id="IPR011990">
    <property type="entry name" value="TPR-like_helical_dom_sf"/>
</dbReference>
<keyword evidence="1" id="KW-0802">TPR repeat</keyword>
<evidence type="ECO:0000259" key="2">
    <source>
        <dbReference type="Pfam" id="PF06985"/>
    </source>
</evidence>
<dbReference type="EMBL" id="WHUW01000056">
    <property type="protein sequence ID" value="KAF8430838.1"/>
    <property type="molecule type" value="Genomic_DNA"/>
</dbReference>
<proteinExistence type="predicted"/>
<dbReference type="Proteomes" id="UP001194468">
    <property type="component" value="Unassembled WGS sequence"/>
</dbReference>
<dbReference type="InterPro" id="IPR019734">
    <property type="entry name" value="TPR_rpt"/>
</dbReference>
<reference evidence="3" key="1">
    <citation type="submission" date="2019-10" db="EMBL/GenBank/DDBJ databases">
        <authorList>
            <consortium name="DOE Joint Genome Institute"/>
            <person name="Kuo A."/>
            <person name="Miyauchi S."/>
            <person name="Kiss E."/>
            <person name="Drula E."/>
            <person name="Kohler A."/>
            <person name="Sanchez-Garcia M."/>
            <person name="Andreopoulos B."/>
            <person name="Barry K.W."/>
            <person name="Bonito G."/>
            <person name="Buee M."/>
            <person name="Carver A."/>
            <person name="Chen C."/>
            <person name="Cichocki N."/>
            <person name="Clum A."/>
            <person name="Culley D."/>
            <person name="Crous P.W."/>
            <person name="Fauchery L."/>
            <person name="Girlanda M."/>
            <person name="Hayes R."/>
            <person name="Keri Z."/>
            <person name="LaButti K."/>
            <person name="Lipzen A."/>
            <person name="Lombard V."/>
            <person name="Magnuson J."/>
            <person name="Maillard F."/>
            <person name="Morin E."/>
            <person name="Murat C."/>
            <person name="Nolan M."/>
            <person name="Ohm R."/>
            <person name="Pangilinan J."/>
            <person name="Pereira M."/>
            <person name="Perotto S."/>
            <person name="Peter M."/>
            <person name="Riley R."/>
            <person name="Sitrit Y."/>
            <person name="Stielow B."/>
            <person name="Szollosi G."/>
            <person name="Zifcakova L."/>
            <person name="Stursova M."/>
            <person name="Spatafora J.W."/>
            <person name="Tedersoo L."/>
            <person name="Vaario L.-M."/>
            <person name="Yamada A."/>
            <person name="Yan M."/>
            <person name="Wang P."/>
            <person name="Xu J."/>
            <person name="Bruns T."/>
            <person name="Baldrian P."/>
            <person name="Vilgalys R."/>
            <person name="Henrissat B."/>
            <person name="Grigoriev I.V."/>
            <person name="Hibbett D."/>
            <person name="Nagy L.G."/>
            <person name="Martin F.M."/>
        </authorList>
    </citation>
    <scope>NUCLEOTIDE SEQUENCE</scope>
    <source>
        <strain evidence="3">BED1</strain>
    </source>
</reference>
<comment type="caution">
    <text evidence="3">The sequence shown here is derived from an EMBL/GenBank/DDBJ whole genome shotgun (WGS) entry which is preliminary data.</text>
</comment>
<dbReference type="InterPro" id="IPR010730">
    <property type="entry name" value="HET"/>
</dbReference>
<sequence>LHINEAVFKSWKQGDLTGVEELLIADTTPPSSPLHCARALAYRALVRSRSKHWDIAIDDAEKSIDIQPSVIGYVANAVAHLGNGEHESAIRIFDLVFAHGVPGENKVLLLIKAIILFECGRHDGAILRVNDLISIVDDVSLYITVRAQMHLLLGTMFMQGGDDKRAIELFKRAQEAVPFRHDSYLTLISLIFGWDFDKLAPVIQLHLRKATYAADHAQVSRRVISPAESLSTEQENLPPPLSEKIIDTVIREILKMSPIVLIDVKSGRLCDGSERLQMFKSDPQFKEMVSAMTMKSEDKRTSRVVKEYFQYVMLSHVWEGKEPSFQDVKQAGSVWGLDSSPLNEKLRKFCELVRSDGYRWAWSDTCCIDKTISTVLNQSLKMMYKWYEASAATFVLLADVLSPSALGDLMESLWMTRAWTSQELLAPNVIRFYARDWKPYLGDTRSNHKESPQIMQELADAIGISCQTIVAFNPDYLSIREKLRLASMRSATVEEDIAYSMIGIFKSDIHPDYGEGDVALGHLLEEIVARSGEVALLDWNGISSSYNSCLPAALTVYNRPARSSPPITVAEMDVRVAALRNSLSKEDAIFINERVTCLPPARFANRRLHLPCIIFPVKRLGVQDFGSALENHYRAKVSGIGDVEFQTSDRFSLTEPRKLIFVHPWVRDLCDPPDGFTWRRNTANDGDNVSYVETVHSSTSTWTVDAPVPAVTMDDYTRALRLAVRLQEPFHALLLQQQPNGEFKRVAAEHEIVVPGIQSSITLAKDVHIGVVEIL</sequence>
<accession>A0AAD4BI72</accession>
<reference evidence="3" key="2">
    <citation type="journal article" date="2020" name="Nat. Commun.">
        <title>Large-scale genome sequencing of mycorrhizal fungi provides insights into the early evolution of symbiotic traits.</title>
        <authorList>
            <person name="Miyauchi S."/>
            <person name="Kiss E."/>
            <person name="Kuo A."/>
            <person name="Drula E."/>
            <person name="Kohler A."/>
            <person name="Sanchez-Garcia M."/>
            <person name="Morin E."/>
            <person name="Andreopoulos B."/>
            <person name="Barry K.W."/>
            <person name="Bonito G."/>
            <person name="Buee M."/>
            <person name="Carver A."/>
            <person name="Chen C."/>
            <person name="Cichocki N."/>
            <person name="Clum A."/>
            <person name="Culley D."/>
            <person name="Crous P.W."/>
            <person name="Fauchery L."/>
            <person name="Girlanda M."/>
            <person name="Hayes R.D."/>
            <person name="Keri Z."/>
            <person name="LaButti K."/>
            <person name="Lipzen A."/>
            <person name="Lombard V."/>
            <person name="Magnuson J."/>
            <person name="Maillard F."/>
            <person name="Murat C."/>
            <person name="Nolan M."/>
            <person name="Ohm R.A."/>
            <person name="Pangilinan J."/>
            <person name="Pereira M.F."/>
            <person name="Perotto S."/>
            <person name="Peter M."/>
            <person name="Pfister S."/>
            <person name="Riley R."/>
            <person name="Sitrit Y."/>
            <person name="Stielow J.B."/>
            <person name="Szollosi G."/>
            <person name="Zifcakova L."/>
            <person name="Stursova M."/>
            <person name="Spatafora J.W."/>
            <person name="Tedersoo L."/>
            <person name="Vaario L.M."/>
            <person name="Yamada A."/>
            <person name="Yan M."/>
            <person name="Wang P."/>
            <person name="Xu J."/>
            <person name="Bruns T."/>
            <person name="Baldrian P."/>
            <person name="Vilgalys R."/>
            <person name="Dunand C."/>
            <person name="Henrissat B."/>
            <person name="Grigoriev I.V."/>
            <person name="Hibbett D."/>
            <person name="Nagy L.G."/>
            <person name="Martin F.M."/>
        </authorList>
    </citation>
    <scope>NUCLEOTIDE SEQUENCE</scope>
    <source>
        <strain evidence="3">BED1</strain>
    </source>
</reference>
<dbReference type="SMART" id="SM00028">
    <property type="entry name" value="TPR"/>
    <property type="match status" value="2"/>
</dbReference>
<dbReference type="PROSITE" id="PS50005">
    <property type="entry name" value="TPR"/>
    <property type="match status" value="1"/>
</dbReference>
<organism evidence="3 4">
    <name type="scientific">Boletus edulis BED1</name>
    <dbReference type="NCBI Taxonomy" id="1328754"/>
    <lineage>
        <taxon>Eukaryota</taxon>
        <taxon>Fungi</taxon>
        <taxon>Dikarya</taxon>
        <taxon>Basidiomycota</taxon>
        <taxon>Agaricomycotina</taxon>
        <taxon>Agaricomycetes</taxon>
        <taxon>Agaricomycetidae</taxon>
        <taxon>Boletales</taxon>
        <taxon>Boletineae</taxon>
        <taxon>Boletaceae</taxon>
        <taxon>Boletoideae</taxon>
        <taxon>Boletus</taxon>
    </lineage>
</organism>
<evidence type="ECO:0000256" key="1">
    <source>
        <dbReference type="PROSITE-ProRule" id="PRU00339"/>
    </source>
</evidence>
<evidence type="ECO:0000313" key="4">
    <source>
        <dbReference type="Proteomes" id="UP001194468"/>
    </source>
</evidence>
<protein>
    <recommendedName>
        <fullName evidence="2">Heterokaryon incompatibility domain-containing protein</fullName>
    </recommendedName>
</protein>
<evidence type="ECO:0000313" key="3">
    <source>
        <dbReference type="EMBL" id="KAF8430838.1"/>
    </source>
</evidence>
<dbReference type="SUPFAM" id="SSF48452">
    <property type="entry name" value="TPR-like"/>
    <property type="match status" value="1"/>
</dbReference>
<dbReference type="PANTHER" id="PTHR10622">
    <property type="entry name" value="HET DOMAIN-CONTAINING PROTEIN"/>
    <property type="match status" value="1"/>
</dbReference>
<feature type="domain" description="Heterokaryon incompatibility" evidence="2">
    <location>
        <begin position="311"/>
        <end position="399"/>
    </location>
</feature>
<dbReference type="AlphaFoldDB" id="A0AAD4BI72"/>
<dbReference type="PANTHER" id="PTHR10622:SF10">
    <property type="entry name" value="HET DOMAIN-CONTAINING PROTEIN"/>
    <property type="match status" value="1"/>
</dbReference>
<dbReference type="Pfam" id="PF06985">
    <property type="entry name" value="HET"/>
    <property type="match status" value="1"/>
</dbReference>
<feature type="repeat" description="TPR" evidence="1">
    <location>
        <begin position="147"/>
        <end position="180"/>
    </location>
</feature>
<gene>
    <name evidence="3" type="ORF">L210DRAFT_3561402</name>
</gene>
<keyword evidence="4" id="KW-1185">Reference proteome</keyword>